<feature type="binding site" description="axial binding residue" evidence="9">
    <location>
        <position position="465"/>
    </location>
    <ligand>
        <name>heme</name>
        <dbReference type="ChEBI" id="CHEBI:30413"/>
    </ligand>
    <ligandPart>
        <name>Fe</name>
        <dbReference type="ChEBI" id="CHEBI:18248"/>
    </ligandPart>
</feature>
<keyword evidence="11" id="KW-0812">Transmembrane</keyword>
<feature type="non-terminal residue" evidence="12">
    <location>
        <position position="1"/>
    </location>
</feature>
<organism evidence="12 13">
    <name type="scientific">Gymnopus androsaceus JB14</name>
    <dbReference type="NCBI Taxonomy" id="1447944"/>
    <lineage>
        <taxon>Eukaryota</taxon>
        <taxon>Fungi</taxon>
        <taxon>Dikarya</taxon>
        <taxon>Basidiomycota</taxon>
        <taxon>Agaricomycotina</taxon>
        <taxon>Agaricomycetes</taxon>
        <taxon>Agaricomycetidae</taxon>
        <taxon>Agaricales</taxon>
        <taxon>Marasmiineae</taxon>
        <taxon>Omphalotaceae</taxon>
        <taxon>Gymnopus</taxon>
    </lineage>
</organism>
<dbReference type="GO" id="GO:0005506">
    <property type="term" value="F:iron ion binding"/>
    <property type="evidence" value="ECO:0007669"/>
    <property type="project" value="InterPro"/>
</dbReference>
<keyword evidence="4 9" id="KW-0349">Heme</keyword>
<evidence type="ECO:0000256" key="11">
    <source>
        <dbReference type="SAM" id="Phobius"/>
    </source>
</evidence>
<comment type="similarity">
    <text evidence="3 10">Belongs to the cytochrome P450 family.</text>
</comment>
<protein>
    <submittedName>
        <fullName evidence="12">Cytochrome P450</fullName>
    </submittedName>
</protein>
<keyword evidence="6 10" id="KW-0560">Oxidoreductase</keyword>
<evidence type="ECO:0000313" key="13">
    <source>
        <dbReference type="Proteomes" id="UP000799118"/>
    </source>
</evidence>
<dbReference type="GO" id="GO:0016705">
    <property type="term" value="F:oxidoreductase activity, acting on paired donors, with incorporation or reduction of molecular oxygen"/>
    <property type="evidence" value="ECO:0007669"/>
    <property type="project" value="InterPro"/>
</dbReference>
<dbReference type="CDD" id="cd11065">
    <property type="entry name" value="CYP64-like"/>
    <property type="match status" value="1"/>
</dbReference>
<keyword evidence="13" id="KW-1185">Reference proteome</keyword>
<evidence type="ECO:0000256" key="10">
    <source>
        <dbReference type="RuleBase" id="RU000461"/>
    </source>
</evidence>
<feature type="transmembrane region" description="Helical" evidence="11">
    <location>
        <begin position="30"/>
        <end position="49"/>
    </location>
</feature>
<dbReference type="InterPro" id="IPR036396">
    <property type="entry name" value="Cyt_P450_sf"/>
</dbReference>
<keyword evidence="7 9" id="KW-0408">Iron</keyword>
<dbReference type="EMBL" id="ML769644">
    <property type="protein sequence ID" value="KAE9390849.1"/>
    <property type="molecule type" value="Genomic_DNA"/>
</dbReference>
<evidence type="ECO:0000256" key="5">
    <source>
        <dbReference type="ARBA" id="ARBA00022723"/>
    </source>
</evidence>
<feature type="transmembrane region" description="Helical" evidence="11">
    <location>
        <begin position="127"/>
        <end position="149"/>
    </location>
</feature>
<dbReference type="Proteomes" id="UP000799118">
    <property type="component" value="Unassembled WGS sequence"/>
</dbReference>
<keyword evidence="5 9" id="KW-0479">Metal-binding</keyword>
<dbReference type="PROSITE" id="PS00086">
    <property type="entry name" value="CYTOCHROME_P450"/>
    <property type="match status" value="1"/>
</dbReference>
<dbReference type="Pfam" id="PF00067">
    <property type="entry name" value="p450"/>
    <property type="match status" value="1"/>
</dbReference>
<keyword evidence="11" id="KW-1133">Transmembrane helix</keyword>
<evidence type="ECO:0000256" key="7">
    <source>
        <dbReference type="ARBA" id="ARBA00023004"/>
    </source>
</evidence>
<gene>
    <name evidence="12" type="ORF">BT96DRAFT_865304</name>
</gene>
<evidence type="ECO:0000313" key="12">
    <source>
        <dbReference type="EMBL" id="KAE9390849.1"/>
    </source>
</evidence>
<keyword evidence="11" id="KW-0472">Membrane</keyword>
<dbReference type="GO" id="GO:0004497">
    <property type="term" value="F:monooxygenase activity"/>
    <property type="evidence" value="ECO:0007669"/>
    <property type="project" value="UniProtKB-KW"/>
</dbReference>
<dbReference type="PANTHER" id="PTHR46300">
    <property type="entry name" value="P450, PUTATIVE (EUROFUNG)-RELATED-RELATED"/>
    <property type="match status" value="1"/>
</dbReference>
<evidence type="ECO:0000256" key="3">
    <source>
        <dbReference type="ARBA" id="ARBA00010617"/>
    </source>
</evidence>
<evidence type="ECO:0000256" key="4">
    <source>
        <dbReference type="ARBA" id="ARBA00022617"/>
    </source>
</evidence>
<dbReference type="PRINTS" id="PR00463">
    <property type="entry name" value="EP450I"/>
</dbReference>
<comment type="pathway">
    <text evidence="2">Secondary metabolite biosynthesis.</text>
</comment>
<dbReference type="InterPro" id="IPR001128">
    <property type="entry name" value="Cyt_P450"/>
</dbReference>
<dbReference type="InterPro" id="IPR002401">
    <property type="entry name" value="Cyt_P450_E_grp-I"/>
</dbReference>
<dbReference type="PANTHER" id="PTHR46300:SF5">
    <property type="entry name" value="CYTOCHROME P450"/>
    <property type="match status" value="1"/>
</dbReference>
<evidence type="ECO:0000256" key="6">
    <source>
        <dbReference type="ARBA" id="ARBA00023002"/>
    </source>
</evidence>
<dbReference type="SUPFAM" id="SSF48264">
    <property type="entry name" value="Cytochrome P450"/>
    <property type="match status" value="1"/>
</dbReference>
<reference evidence="12" key="1">
    <citation type="journal article" date="2019" name="Environ. Microbiol.">
        <title>Fungal ecological strategies reflected in gene transcription - a case study of two litter decomposers.</title>
        <authorList>
            <person name="Barbi F."/>
            <person name="Kohler A."/>
            <person name="Barry K."/>
            <person name="Baskaran P."/>
            <person name="Daum C."/>
            <person name="Fauchery L."/>
            <person name="Ihrmark K."/>
            <person name="Kuo A."/>
            <person name="LaButti K."/>
            <person name="Lipzen A."/>
            <person name="Morin E."/>
            <person name="Grigoriev I.V."/>
            <person name="Henrissat B."/>
            <person name="Lindahl B."/>
            <person name="Martin F."/>
        </authorList>
    </citation>
    <scope>NUCLEOTIDE SEQUENCE</scope>
    <source>
        <strain evidence="12">JB14</strain>
    </source>
</reference>
<evidence type="ECO:0000256" key="9">
    <source>
        <dbReference type="PIRSR" id="PIRSR602401-1"/>
    </source>
</evidence>
<dbReference type="Gene3D" id="1.10.630.10">
    <property type="entry name" value="Cytochrome P450"/>
    <property type="match status" value="1"/>
</dbReference>
<comment type="cofactor">
    <cofactor evidence="1 9">
        <name>heme</name>
        <dbReference type="ChEBI" id="CHEBI:30413"/>
    </cofactor>
</comment>
<evidence type="ECO:0000256" key="1">
    <source>
        <dbReference type="ARBA" id="ARBA00001971"/>
    </source>
</evidence>
<accession>A0A6A4GY76</accession>
<dbReference type="PRINTS" id="PR00385">
    <property type="entry name" value="P450"/>
</dbReference>
<evidence type="ECO:0000256" key="8">
    <source>
        <dbReference type="ARBA" id="ARBA00023033"/>
    </source>
</evidence>
<sequence length="537" mass="60057">MDSSNFSVIPSIQEMQGSLTFLGIQASRTLFILASISTFLLAVWIKSIFSRPKAPLPPGPPADPVIGHLRVIPTTGQAKVFYEWSKIYGDVIHLHSFGRSIVVLNSNEAAIELLDKRGANYSDRPKMLILELMGWFPTLAFLGAGKLFLRHRKMFQHHFGPRESMTHLPIQRRQAHLLCKSLMLDTPTNTEHTEHVSRYAKAIVLEVAFGQPINSAEDEFYKFGKEITASSTGAGPIGSTPVDFIPILQHFPAWFPGAYYGARAKSMYPLIRRFHDYPVERMRKQMAEGTANPCFLRTELEHYPTTENDNSEDMIVVKGVATEIYAAGADTTFTAMHLFVLTMVLNPDCMRKAQEELDRVVGLDRLPEYSDRTLMPYIEGIVQETLRWQPSLELGIPHRSLEDDIYRGMFIPKGSTVIANTRAITLDEKIYADPLKYDPTRYMPAPLGRGEPYPTASWGFGRRICPGRHLAHASLWLGIATMLSTLDFSKVAGKDGKAIAPKVEFTTGLTQEQVPFPCVIRARSERAKGLILSACAA</sequence>
<dbReference type="AlphaFoldDB" id="A0A6A4GY76"/>
<evidence type="ECO:0000256" key="2">
    <source>
        <dbReference type="ARBA" id="ARBA00005179"/>
    </source>
</evidence>
<dbReference type="GO" id="GO:0020037">
    <property type="term" value="F:heme binding"/>
    <property type="evidence" value="ECO:0007669"/>
    <property type="project" value="InterPro"/>
</dbReference>
<proteinExistence type="inferred from homology"/>
<dbReference type="InterPro" id="IPR017972">
    <property type="entry name" value="Cyt_P450_CS"/>
</dbReference>
<dbReference type="InterPro" id="IPR050364">
    <property type="entry name" value="Cytochrome_P450_fung"/>
</dbReference>
<keyword evidence="8 10" id="KW-0503">Monooxygenase</keyword>
<name>A0A6A4GY76_9AGAR</name>
<dbReference type="OrthoDB" id="2789670at2759"/>